<sequence>MRSRLPRSPHDSVKKLSSLKTTSALTEVVFAQDNSLCREIKFLVLHMKCIHS</sequence>
<name>A0AAV1Y7X5_LUPLU</name>
<comment type="caution">
    <text evidence="1">The sequence shown here is derived from an EMBL/GenBank/DDBJ whole genome shotgun (WGS) entry which is preliminary data.</text>
</comment>
<proteinExistence type="predicted"/>
<organism evidence="1 2">
    <name type="scientific">Lupinus luteus</name>
    <name type="common">European yellow lupine</name>
    <dbReference type="NCBI Taxonomy" id="3873"/>
    <lineage>
        <taxon>Eukaryota</taxon>
        <taxon>Viridiplantae</taxon>
        <taxon>Streptophyta</taxon>
        <taxon>Embryophyta</taxon>
        <taxon>Tracheophyta</taxon>
        <taxon>Spermatophyta</taxon>
        <taxon>Magnoliopsida</taxon>
        <taxon>eudicotyledons</taxon>
        <taxon>Gunneridae</taxon>
        <taxon>Pentapetalae</taxon>
        <taxon>rosids</taxon>
        <taxon>fabids</taxon>
        <taxon>Fabales</taxon>
        <taxon>Fabaceae</taxon>
        <taxon>Papilionoideae</taxon>
        <taxon>50 kb inversion clade</taxon>
        <taxon>genistoids sensu lato</taxon>
        <taxon>core genistoids</taxon>
        <taxon>Genisteae</taxon>
        <taxon>Lupinus</taxon>
    </lineage>
</organism>
<keyword evidence="2" id="KW-1185">Reference proteome</keyword>
<reference evidence="1 2" key="1">
    <citation type="submission" date="2024-03" db="EMBL/GenBank/DDBJ databases">
        <authorList>
            <person name="Martinez-Hernandez J."/>
        </authorList>
    </citation>
    <scope>NUCLEOTIDE SEQUENCE [LARGE SCALE GENOMIC DNA]</scope>
</reference>
<dbReference type="EMBL" id="CAXHTB010000022">
    <property type="protein sequence ID" value="CAL0329952.1"/>
    <property type="molecule type" value="Genomic_DNA"/>
</dbReference>
<dbReference type="Proteomes" id="UP001497480">
    <property type="component" value="Unassembled WGS sequence"/>
</dbReference>
<dbReference type="AlphaFoldDB" id="A0AAV1Y7X5"/>
<accession>A0AAV1Y7X5</accession>
<gene>
    <name evidence="1" type="ORF">LLUT_LOCUS31012</name>
</gene>
<evidence type="ECO:0000313" key="2">
    <source>
        <dbReference type="Proteomes" id="UP001497480"/>
    </source>
</evidence>
<protein>
    <submittedName>
        <fullName evidence="1">Uncharacterized protein</fullName>
    </submittedName>
</protein>
<evidence type="ECO:0000313" key="1">
    <source>
        <dbReference type="EMBL" id="CAL0329952.1"/>
    </source>
</evidence>